<dbReference type="EMBL" id="CP071696">
    <property type="protein sequence ID" value="QTX05957.1"/>
    <property type="molecule type" value="Genomic_DNA"/>
</dbReference>
<sequence>MLDTQLLLWAAYEPERLPDAARAHIEDEANAIWFSAASIWEVGIKQPMGRADFTVDARVLRRGLIETGYLELPITSEHAIEAAALPPLHRDPFDRMLVGQSRVEGVTLLSSDAMVAAYGSPVQQV</sequence>
<keyword evidence="7" id="KW-1185">Reference proteome</keyword>
<evidence type="ECO:0000256" key="2">
    <source>
        <dbReference type="ARBA" id="ARBA00022723"/>
    </source>
</evidence>
<protein>
    <submittedName>
        <fullName evidence="6">Type II toxin-antitoxin system VapC family toxin</fullName>
    </submittedName>
</protein>
<dbReference type="SUPFAM" id="SSF88723">
    <property type="entry name" value="PIN domain-like"/>
    <property type="match status" value="1"/>
</dbReference>
<evidence type="ECO:0000313" key="6">
    <source>
        <dbReference type="EMBL" id="QTX05957.1"/>
    </source>
</evidence>
<reference evidence="6" key="1">
    <citation type="submission" date="2021-03" db="EMBL/GenBank/DDBJ databases">
        <title>Agromyces archimandritus sp. nov., isolated from the cockroach Archimandrita tessellata.</title>
        <authorList>
            <person name="Guzman J."/>
            <person name="Ortuzar M."/>
            <person name="Poehlein A."/>
            <person name="Daniel R."/>
            <person name="Trujillo M."/>
            <person name="Vilcinskas A."/>
        </authorList>
    </citation>
    <scope>NUCLEOTIDE SEQUENCE</scope>
    <source>
        <strain evidence="6">G127AT</strain>
    </source>
</reference>
<dbReference type="InterPro" id="IPR029060">
    <property type="entry name" value="PIN-like_dom_sf"/>
</dbReference>
<keyword evidence="3" id="KW-0378">Hydrolase</keyword>
<keyword evidence="2" id="KW-0479">Metal-binding</keyword>
<dbReference type="RefSeq" id="WP_210901434.1">
    <property type="nucleotide sequence ID" value="NZ_CP071696.1"/>
</dbReference>
<dbReference type="InterPro" id="IPR002716">
    <property type="entry name" value="PIN_dom"/>
</dbReference>
<dbReference type="InterPro" id="IPR052919">
    <property type="entry name" value="TA_system_RNase"/>
</dbReference>
<evidence type="ECO:0000256" key="4">
    <source>
        <dbReference type="ARBA" id="ARBA00022842"/>
    </source>
</evidence>
<dbReference type="PANTHER" id="PTHR36173:SF2">
    <property type="entry name" value="RIBONUCLEASE VAPC16"/>
    <property type="match status" value="1"/>
</dbReference>
<accession>A0A975FQH3</accession>
<dbReference type="GO" id="GO:0016787">
    <property type="term" value="F:hydrolase activity"/>
    <property type="evidence" value="ECO:0007669"/>
    <property type="project" value="UniProtKB-KW"/>
</dbReference>
<dbReference type="GO" id="GO:0046872">
    <property type="term" value="F:metal ion binding"/>
    <property type="evidence" value="ECO:0007669"/>
    <property type="project" value="UniProtKB-KW"/>
</dbReference>
<dbReference type="PANTHER" id="PTHR36173">
    <property type="entry name" value="RIBONUCLEASE VAPC16-RELATED"/>
    <property type="match status" value="1"/>
</dbReference>
<dbReference type="Proteomes" id="UP000671914">
    <property type="component" value="Chromosome"/>
</dbReference>
<keyword evidence="4" id="KW-0460">Magnesium</keyword>
<dbReference type="Pfam" id="PF01850">
    <property type="entry name" value="PIN"/>
    <property type="match status" value="1"/>
</dbReference>
<gene>
    <name evidence="6" type="ORF">G127AT_07160</name>
</gene>
<organism evidence="6 7">
    <name type="scientific">Agromyces archimandritae</name>
    <dbReference type="NCBI Taxonomy" id="2781962"/>
    <lineage>
        <taxon>Bacteria</taxon>
        <taxon>Bacillati</taxon>
        <taxon>Actinomycetota</taxon>
        <taxon>Actinomycetes</taxon>
        <taxon>Micrococcales</taxon>
        <taxon>Microbacteriaceae</taxon>
        <taxon>Agromyces</taxon>
    </lineage>
</organism>
<evidence type="ECO:0000256" key="1">
    <source>
        <dbReference type="ARBA" id="ARBA00022722"/>
    </source>
</evidence>
<proteinExistence type="predicted"/>
<evidence type="ECO:0000259" key="5">
    <source>
        <dbReference type="Pfam" id="PF01850"/>
    </source>
</evidence>
<dbReference type="AlphaFoldDB" id="A0A975FQH3"/>
<evidence type="ECO:0000256" key="3">
    <source>
        <dbReference type="ARBA" id="ARBA00022801"/>
    </source>
</evidence>
<dbReference type="GO" id="GO:0004518">
    <property type="term" value="F:nuclease activity"/>
    <property type="evidence" value="ECO:0007669"/>
    <property type="project" value="UniProtKB-KW"/>
</dbReference>
<dbReference type="CDD" id="cd09872">
    <property type="entry name" value="PIN_Sll0205-like"/>
    <property type="match status" value="1"/>
</dbReference>
<keyword evidence="1" id="KW-0540">Nuclease</keyword>
<evidence type="ECO:0000313" key="7">
    <source>
        <dbReference type="Proteomes" id="UP000671914"/>
    </source>
</evidence>
<dbReference type="KEGG" id="aarc:G127AT_07160"/>
<dbReference type="InterPro" id="IPR041705">
    <property type="entry name" value="PIN_Sll0205"/>
</dbReference>
<name>A0A975FQH3_9MICO</name>
<feature type="domain" description="PIN" evidence="5">
    <location>
        <begin position="1"/>
        <end position="115"/>
    </location>
</feature>